<comment type="caution">
    <text evidence="2">The sequence shown here is derived from an EMBL/GenBank/DDBJ whole genome shotgun (WGS) entry which is preliminary data.</text>
</comment>
<reference evidence="2 4" key="2">
    <citation type="submission" date="2018-01" db="EMBL/GenBank/DDBJ databases">
        <authorList>
            <person name="Clerissi C."/>
        </authorList>
    </citation>
    <scope>NUCLEOTIDE SEQUENCE</scope>
    <source>
        <strain evidence="2">Cupriavidus oxalaticus LMG 2235</strain>
        <plasmid evidence="4">co2235_mp</plasmid>
    </source>
</reference>
<feature type="compositionally biased region" description="Polar residues" evidence="1">
    <location>
        <begin position="40"/>
        <end position="51"/>
    </location>
</feature>
<accession>A0A375FUY6</accession>
<evidence type="ECO:0000313" key="3">
    <source>
        <dbReference type="EMBL" id="SPC19756.1"/>
    </source>
</evidence>
<proteinExistence type="predicted"/>
<dbReference type="EMBL" id="OGUS01000137">
    <property type="protein sequence ID" value="SPC19756.1"/>
    <property type="molecule type" value="Genomic_DNA"/>
</dbReference>
<sequence length="146" mass="16448">MPGRNLPDIPMRTRSPLGSASRCRSMRKSIAPTMPPPNPSWRSGRSASQRSLYRGRGIQHLLGQREQRRGGWRQPLQKLQGKHDEHDWHGASFKHTWQIPLPGPTGSVWHSVRHSVRHSVWHSATRKLHAIDAVPLSGHTGIPHAS</sequence>
<protein>
    <submittedName>
        <fullName evidence="2">Uncharacterized protein</fullName>
    </submittedName>
</protein>
<reference evidence="4" key="1">
    <citation type="submission" date="2018-01" db="EMBL/GenBank/DDBJ databases">
        <authorList>
            <person name="Gaut B.S."/>
            <person name="Morton B.R."/>
            <person name="Clegg M.T."/>
            <person name="Duvall M.R."/>
        </authorList>
    </citation>
    <scope>NUCLEOTIDE SEQUENCE [LARGE SCALE GENOMIC DNA]</scope>
</reference>
<dbReference type="Proteomes" id="UP000256862">
    <property type="component" value="Plasmid CO2235_mp"/>
</dbReference>
<name>A0A375FUY6_9BURK</name>
<evidence type="ECO:0000256" key="1">
    <source>
        <dbReference type="SAM" id="MobiDB-lite"/>
    </source>
</evidence>
<feature type="region of interest" description="Disordered" evidence="1">
    <location>
        <begin position="1"/>
        <end position="85"/>
    </location>
</feature>
<dbReference type="EMBL" id="OGUS01000108">
    <property type="protein sequence ID" value="SPC10595.1"/>
    <property type="molecule type" value="Genomic_DNA"/>
</dbReference>
<evidence type="ECO:0000313" key="2">
    <source>
        <dbReference type="EMBL" id="SPC10595.1"/>
    </source>
</evidence>
<geneLocation type="plasmid" evidence="4">
    <name>co2235_mp</name>
</geneLocation>
<gene>
    <name evidence="3" type="ORF">CO2235_MP20167</name>
    <name evidence="2" type="ORF">CO2235_U990003</name>
</gene>
<evidence type="ECO:0000313" key="4">
    <source>
        <dbReference type="Proteomes" id="UP000256862"/>
    </source>
</evidence>
<dbReference type="AlphaFoldDB" id="A0A375FUY6"/>
<organism evidence="2 4">
    <name type="scientific">Cupriavidus oxalaticus</name>
    <dbReference type="NCBI Taxonomy" id="96344"/>
    <lineage>
        <taxon>Bacteria</taxon>
        <taxon>Pseudomonadati</taxon>
        <taxon>Pseudomonadota</taxon>
        <taxon>Betaproteobacteria</taxon>
        <taxon>Burkholderiales</taxon>
        <taxon>Burkholderiaceae</taxon>
        <taxon>Cupriavidus</taxon>
    </lineage>
</organism>